<evidence type="ECO:0000313" key="2">
    <source>
        <dbReference type="EMBL" id="GAA2433498.1"/>
    </source>
</evidence>
<reference evidence="2 3" key="1">
    <citation type="journal article" date="2019" name="Int. J. Syst. Evol. Microbiol.">
        <title>The Global Catalogue of Microorganisms (GCM) 10K type strain sequencing project: providing services to taxonomists for standard genome sequencing and annotation.</title>
        <authorList>
            <consortium name="The Broad Institute Genomics Platform"/>
            <consortium name="The Broad Institute Genome Sequencing Center for Infectious Disease"/>
            <person name="Wu L."/>
            <person name="Ma J."/>
        </authorList>
    </citation>
    <scope>NUCLEOTIDE SEQUENCE [LARGE SCALE GENOMIC DNA]</scope>
    <source>
        <strain evidence="2 3">JCM 6305</strain>
    </source>
</reference>
<dbReference type="EMBL" id="BAAASZ010000014">
    <property type="protein sequence ID" value="GAA2433498.1"/>
    <property type="molecule type" value="Genomic_DNA"/>
</dbReference>
<gene>
    <name evidence="2" type="ORF">GCM10010405_15630</name>
</gene>
<feature type="region of interest" description="Disordered" evidence="1">
    <location>
        <begin position="1"/>
        <end position="25"/>
    </location>
</feature>
<keyword evidence="3" id="KW-1185">Reference proteome</keyword>
<comment type="caution">
    <text evidence="2">The sequence shown here is derived from an EMBL/GenBank/DDBJ whole genome shotgun (WGS) entry which is preliminary data.</text>
</comment>
<dbReference type="Proteomes" id="UP001501638">
    <property type="component" value="Unassembled WGS sequence"/>
</dbReference>
<evidence type="ECO:0000313" key="3">
    <source>
        <dbReference type="Proteomes" id="UP001501638"/>
    </source>
</evidence>
<name>A0ABN3JP79_9ACTN</name>
<organism evidence="2 3">
    <name type="scientific">Streptomyces macrosporus</name>
    <dbReference type="NCBI Taxonomy" id="44032"/>
    <lineage>
        <taxon>Bacteria</taxon>
        <taxon>Bacillati</taxon>
        <taxon>Actinomycetota</taxon>
        <taxon>Actinomycetes</taxon>
        <taxon>Kitasatosporales</taxon>
        <taxon>Streptomycetaceae</taxon>
        <taxon>Streptomyces</taxon>
    </lineage>
</organism>
<accession>A0ABN3JP79</accession>
<proteinExistence type="predicted"/>
<sequence>MSTDTVVVDGAEAEAGRPTGRGTTGCLGTAAQSDPGASDKNLFVSHEGMRFFP</sequence>
<protein>
    <submittedName>
        <fullName evidence="2">Uncharacterized protein</fullName>
    </submittedName>
</protein>
<dbReference type="RefSeq" id="WP_344321377.1">
    <property type="nucleotide sequence ID" value="NZ_BAAASZ010000014.1"/>
</dbReference>
<evidence type="ECO:0000256" key="1">
    <source>
        <dbReference type="SAM" id="MobiDB-lite"/>
    </source>
</evidence>